<dbReference type="InterPro" id="IPR036259">
    <property type="entry name" value="MFS_trans_sf"/>
</dbReference>
<proteinExistence type="predicted"/>
<dbReference type="PANTHER" id="PTHR11654">
    <property type="entry name" value="OLIGOPEPTIDE TRANSPORTER-RELATED"/>
    <property type="match status" value="1"/>
</dbReference>
<reference evidence="2 3" key="1">
    <citation type="journal article" date="2006" name="Science">
        <title>The genome of black cottonwood, Populus trichocarpa (Torr. &amp; Gray).</title>
        <authorList>
            <person name="Tuskan G.A."/>
            <person name="Difazio S."/>
            <person name="Jansson S."/>
            <person name="Bohlmann J."/>
            <person name="Grigoriev I."/>
            <person name="Hellsten U."/>
            <person name="Putnam N."/>
            <person name="Ralph S."/>
            <person name="Rombauts S."/>
            <person name="Salamov A."/>
            <person name="Schein J."/>
            <person name="Sterck L."/>
            <person name="Aerts A."/>
            <person name="Bhalerao R.R."/>
            <person name="Bhalerao R.P."/>
            <person name="Blaudez D."/>
            <person name="Boerjan W."/>
            <person name="Brun A."/>
            <person name="Brunner A."/>
            <person name="Busov V."/>
            <person name="Campbell M."/>
            <person name="Carlson J."/>
            <person name="Chalot M."/>
            <person name="Chapman J."/>
            <person name="Chen G.L."/>
            <person name="Cooper D."/>
            <person name="Coutinho P.M."/>
            <person name="Couturier J."/>
            <person name="Covert S."/>
            <person name="Cronk Q."/>
            <person name="Cunningham R."/>
            <person name="Davis J."/>
            <person name="Degroeve S."/>
            <person name="Dejardin A."/>
            <person name="Depamphilis C."/>
            <person name="Detter J."/>
            <person name="Dirks B."/>
            <person name="Dubchak I."/>
            <person name="Duplessis S."/>
            <person name="Ehlting J."/>
            <person name="Ellis B."/>
            <person name="Gendler K."/>
            <person name="Goodstein D."/>
            <person name="Gribskov M."/>
            <person name="Grimwood J."/>
            <person name="Groover A."/>
            <person name="Gunter L."/>
            <person name="Hamberger B."/>
            <person name="Heinze B."/>
            <person name="Helariutta Y."/>
            <person name="Henrissat B."/>
            <person name="Holligan D."/>
            <person name="Holt R."/>
            <person name="Huang W."/>
            <person name="Islam-Faridi N."/>
            <person name="Jones S."/>
            <person name="Jones-Rhoades M."/>
            <person name="Jorgensen R."/>
            <person name="Joshi C."/>
            <person name="Kangasjarvi J."/>
            <person name="Karlsson J."/>
            <person name="Kelleher C."/>
            <person name="Kirkpatrick R."/>
            <person name="Kirst M."/>
            <person name="Kohler A."/>
            <person name="Kalluri U."/>
            <person name="Larimer F."/>
            <person name="Leebens-Mack J."/>
            <person name="Leple J.C."/>
            <person name="Locascio P."/>
            <person name="Lou Y."/>
            <person name="Lucas S."/>
            <person name="Martin F."/>
            <person name="Montanini B."/>
            <person name="Napoli C."/>
            <person name="Nelson D.R."/>
            <person name="Nelson C."/>
            <person name="Nieminen K."/>
            <person name="Nilsson O."/>
            <person name="Pereda V."/>
            <person name="Peter G."/>
            <person name="Philippe R."/>
            <person name="Pilate G."/>
            <person name="Poliakov A."/>
            <person name="Razumovskaya J."/>
            <person name="Richardson P."/>
            <person name="Rinaldi C."/>
            <person name="Ritland K."/>
            <person name="Rouze P."/>
            <person name="Ryaboy D."/>
            <person name="Schmutz J."/>
            <person name="Schrader J."/>
            <person name="Segerman B."/>
            <person name="Shin H."/>
            <person name="Siddiqui A."/>
            <person name="Sterky F."/>
            <person name="Terry A."/>
            <person name="Tsai C.J."/>
            <person name="Uberbacher E."/>
            <person name="Unneberg P."/>
            <person name="Vahala J."/>
            <person name="Wall K."/>
            <person name="Wessler S."/>
            <person name="Yang G."/>
            <person name="Yin T."/>
            <person name="Douglas C."/>
            <person name="Marra M."/>
            <person name="Sandberg G."/>
            <person name="Van de Peer Y."/>
            <person name="Rokhsar D."/>
        </authorList>
    </citation>
    <scope>NUCLEOTIDE SEQUENCE [LARGE SCALE GENOMIC DNA]</scope>
    <source>
        <strain evidence="3">cv. Nisqually</strain>
    </source>
</reference>
<dbReference type="AlphaFoldDB" id="A0A2K1YT46"/>
<feature type="transmembrane region" description="Helical" evidence="1">
    <location>
        <begin position="57"/>
        <end position="79"/>
    </location>
</feature>
<dbReference type="InParanoid" id="A0A2K1YT46"/>
<keyword evidence="1" id="KW-0812">Transmembrane</keyword>
<keyword evidence="1" id="KW-1133">Transmembrane helix</keyword>
<evidence type="ECO:0000313" key="3">
    <source>
        <dbReference type="Proteomes" id="UP000006729"/>
    </source>
</evidence>
<name>A0A2K1YT46_POPTR</name>
<dbReference type="STRING" id="3694.A0A2K1YT46"/>
<sequence length="99" mass="11237">MDKHLTKSFQIPSSPMRVFATTSRFTTNALYYRILVLAARKFSWLQHGINFLKKTGIGFVMSLSPLFCLMGIADAFMSIGQLEFFYDQAPESIRSISMA</sequence>
<protein>
    <submittedName>
        <fullName evidence="2">Uncharacterized protein</fullName>
    </submittedName>
</protein>
<keyword evidence="1" id="KW-0472">Membrane</keyword>
<dbReference type="Proteomes" id="UP000006729">
    <property type="component" value="Chromosome 10"/>
</dbReference>
<evidence type="ECO:0000256" key="1">
    <source>
        <dbReference type="SAM" id="Phobius"/>
    </source>
</evidence>
<evidence type="ECO:0000313" key="2">
    <source>
        <dbReference type="EMBL" id="PNT16201.1"/>
    </source>
</evidence>
<dbReference type="Gene3D" id="1.20.1250.20">
    <property type="entry name" value="MFS general substrate transporter like domains"/>
    <property type="match status" value="1"/>
</dbReference>
<gene>
    <name evidence="2" type="ORF">POPTR_010G126400</name>
</gene>
<accession>A0A2K1YT46</accession>
<organism evidence="2 3">
    <name type="scientific">Populus trichocarpa</name>
    <name type="common">Western balsam poplar</name>
    <name type="synonym">Populus balsamifera subsp. trichocarpa</name>
    <dbReference type="NCBI Taxonomy" id="3694"/>
    <lineage>
        <taxon>Eukaryota</taxon>
        <taxon>Viridiplantae</taxon>
        <taxon>Streptophyta</taxon>
        <taxon>Embryophyta</taxon>
        <taxon>Tracheophyta</taxon>
        <taxon>Spermatophyta</taxon>
        <taxon>Magnoliopsida</taxon>
        <taxon>eudicotyledons</taxon>
        <taxon>Gunneridae</taxon>
        <taxon>Pentapetalae</taxon>
        <taxon>rosids</taxon>
        <taxon>fabids</taxon>
        <taxon>Malpighiales</taxon>
        <taxon>Salicaceae</taxon>
        <taxon>Saliceae</taxon>
        <taxon>Populus</taxon>
    </lineage>
</organism>
<dbReference type="EMBL" id="CM009299">
    <property type="protein sequence ID" value="PNT16201.1"/>
    <property type="molecule type" value="Genomic_DNA"/>
</dbReference>
<keyword evidence="3" id="KW-1185">Reference proteome</keyword>